<evidence type="ECO:0000256" key="2">
    <source>
        <dbReference type="ARBA" id="ARBA00022857"/>
    </source>
</evidence>
<keyword evidence="2" id="KW-0521">NADP</keyword>
<comment type="pathway">
    <text evidence="1">Cofactor biosynthesis; riboflavin biosynthesis.</text>
</comment>
<evidence type="ECO:0000259" key="4">
    <source>
        <dbReference type="Pfam" id="PF01872"/>
    </source>
</evidence>
<dbReference type="InterPro" id="IPR002734">
    <property type="entry name" value="RibDG_C"/>
</dbReference>
<dbReference type="PANTHER" id="PTHR38011">
    <property type="entry name" value="DIHYDROFOLATE REDUCTASE FAMILY PROTEIN (AFU_ORTHOLOGUE AFUA_8G06820)"/>
    <property type="match status" value="1"/>
</dbReference>
<dbReference type="InterPro" id="IPR050765">
    <property type="entry name" value="Riboflavin_Biosynth_HTPR"/>
</dbReference>
<proteinExistence type="predicted"/>
<dbReference type="Pfam" id="PF01872">
    <property type="entry name" value="RibD_C"/>
    <property type="match status" value="1"/>
</dbReference>
<evidence type="ECO:0000256" key="3">
    <source>
        <dbReference type="ARBA" id="ARBA00023002"/>
    </source>
</evidence>
<keyword evidence="6" id="KW-1185">Reference proteome</keyword>
<accession>E8UYJ2</accession>
<keyword evidence="3" id="KW-0560">Oxidoreductase</keyword>
<name>E8UYJ2_TERSS</name>
<dbReference type="AlphaFoldDB" id="E8UYJ2"/>
<dbReference type="PANTHER" id="PTHR38011:SF7">
    <property type="entry name" value="2,5-DIAMINO-6-RIBOSYLAMINO-4(3H)-PYRIMIDINONE 5'-PHOSPHATE REDUCTASE"/>
    <property type="match status" value="1"/>
</dbReference>
<dbReference type="InterPro" id="IPR024072">
    <property type="entry name" value="DHFR-like_dom_sf"/>
</dbReference>
<dbReference type="OrthoDB" id="9800865at2"/>
<evidence type="ECO:0000313" key="6">
    <source>
        <dbReference type="Proteomes" id="UP000006844"/>
    </source>
</evidence>
<dbReference type="Gene3D" id="3.40.430.10">
    <property type="entry name" value="Dihydrofolate Reductase, subunit A"/>
    <property type="match status" value="1"/>
</dbReference>
<feature type="domain" description="Bacterial bifunctional deaminase-reductase C-terminal" evidence="4">
    <location>
        <begin position="3"/>
        <end position="219"/>
    </location>
</feature>
<dbReference type="SUPFAM" id="SSF53597">
    <property type="entry name" value="Dihydrofolate reductase-like"/>
    <property type="match status" value="1"/>
</dbReference>
<reference evidence="5 6" key="1">
    <citation type="journal article" date="2012" name="Stand. Genomic Sci.">
        <title>Complete genome sequence of Terriglobus saanensis type strain SP1PR4(T), an Acidobacteria from tundra soil.</title>
        <authorList>
            <person name="Rawat S.R."/>
            <person name="Mannisto M.K."/>
            <person name="Starovoytov V."/>
            <person name="Goodwin L."/>
            <person name="Nolan M."/>
            <person name="Hauser L."/>
            <person name="Land M."/>
            <person name="Davenport K.W."/>
            <person name="Woyke T."/>
            <person name="Haggblom M.M."/>
        </authorList>
    </citation>
    <scope>NUCLEOTIDE SEQUENCE</scope>
    <source>
        <strain evidence="6">ATCC BAA-1853 / DSM 23119 / SP1PR4</strain>
    </source>
</reference>
<evidence type="ECO:0000313" key="5">
    <source>
        <dbReference type="EMBL" id="ADV83145.1"/>
    </source>
</evidence>
<dbReference type="RefSeq" id="WP_013568878.1">
    <property type="nucleotide sequence ID" value="NC_014963.1"/>
</dbReference>
<dbReference type="HOGENOM" id="CLU_073038_1_0_0"/>
<dbReference type="eggNOG" id="COG1985">
    <property type="taxonomic scope" value="Bacteria"/>
</dbReference>
<evidence type="ECO:0000256" key="1">
    <source>
        <dbReference type="ARBA" id="ARBA00005104"/>
    </source>
</evidence>
<gene>
    <name evidence="5" type="ordered locus">AciPR4_2365</name>
</gene>
<organism evidence="5 6">
    <name type="scientific">Terriglobus saanensis (strain ATCC BAA-1853 / DSM 23119 / SP1PR4)</name>
    <dbReference type="NCBI Taxonomy" id="401053"/>
    <lineage>
        <taxon>Bacteria</taxon>
        <taxon>Pseudomonadati</taxon>
        <taxon>Acidobacteriota</taxon>
        <taxon>Terriglobia</taxon>
        <taxon>Terriglobales</taxon>
        <taxon>Acidobacteriaceae</taxon>
        <taxon>Terriglobus</taxon>
    </lineage>
</organism>
<dbReference type="GO" id="GO:0008703">
    <property type="term" value="F:5-amino-6-(5-phosphoribosylamino)uracil reductase activity"/>
    <property type="evidence" value="ECO:0007669"/>
    <property type="project" value="InterPro"/>
</dbReference>
<dbReference type="GO" id="GO:0009231">
    <property type="term" value="P:riboflavin biosynthetic process"/>
    <property type="evidence" value="ECO:0007669"/>
    <property type="project" value="InterPro"/>
</dbReference>
<protein>
    <submittedName>
        <fullName evidence="5">Bifunctional deaminase-reductase domain protein</fullName>
    </submittedName>
</protein>
<dbReference type="KEGG" id="tsa:AciPR4_2365"/>
<dbReference type="EMBL" id="CP002467">
    <property type="protein sequence ID" value="ADV83145.1"/>
    <property type="molecule type" value="Genomic_DNA"/>
</dbReference>
<dbReference type="Proteomes" id="UP000006844">
    <property type="component" value="Chromosome"/>
</dbReference>
<sequence>MRPRIICHMIATIDGKIDGASLKAITKGTEYEETGSRLGGDAWVCGRVTMQQHFAEEGTFASKDGFPAGPQPVHVARRADSYAIAIDTQGSLLWDSGDLDGEHLISVVSEQAQTEYLAYLRDRQISYIVAGQSAVDLEKAVDALADNFEIKTLLLEGGGHINGAFLEAKLLDEVSLLLAPGIDGRHDVPSVFDGLKGSEGHLATSLKLNSVEKLGDGVLWLRYDVS</sequence>
<dbReference type="STRING" id="401053.AciPR4_2365"/>